<dbReference type="SUPFAM" id="SSF56317">
    <property type="entry name" value="Carbon-nitrogen hydrolase"/>
    <property type="match status" value="1"/>
</dbReference>
<dbReference type="Pfam" id="PF00795">
    <property type="entry name" value="CN_hydrolase"/>
    <property type="match status" value="1"/>
</dbReference>
<accession>Q5UF08</accession>
<gene>
    <name evidence="3" type="ORF">Red2C11_29</name>
</gene>
<keyword evidence="1 3" id="KW-0378">Hydrolase</keyword>
<protein>
    <submittedName>
        <fullName evidence="3">Predicted amidohydrolase</fullName>
    </submittedName>
</protein>
<reference evidence="3" key="1">
    <citation type="submission" date="2004-09" db="EMBL/GenBank/DDBJ databases">
        <title>SAR116.</title>
        <authorList>
            <person name="Sabehi G."/>
            <person name="Beja O."/>
        </authorList>
    </citation>
    <scope>NUCLEOTIDE SEQUENCE</scope>
</reference>
<evidence type="ECO:0000256" key="1">
    <source>
        <dbReference type="ARBA" id="ARBA00022801"/>
    </source>
</evidence>
<name>Q5UF08_9PROT</name>
<feature type="domain" description="CN hydrolase" evidence="2">
    <location>
        <begin position="2"/>
        <end position="249"/>
    </location>
</feature>
<dbReference type="PANTHER" id="PTHR23088">
    <property type="entry name" value="NITRILASE-RELATED"/>
    <property type="match status" value="1"/>
</dbReference>
<dbReference type="InterPro" id="IPR045254">
    <property type="entry name" value="Nit1/2_C-N_Hydrolase"/>
</dbReference>
<sequence length="276" mass="30138">MLRVAALQYCASDDVAKTLHHIQPLIAEAASKASLVALPECANYLAASREQLFQKAEWDDESYSQKWLGNIAREFGIWLLAGSLIMRRRDNNQLANRSLLFGPDGEVIAYYDKIHMFDADVGDGKMYRESASFSAGQSPVIAHIDNVPCGLTICYDVRFAHLYRQLALDGAQLFLVPAAFTALSGKAHWHVLLRARAIETGCYIVAPAQSGTHADGRKTYGHSLIINPWGEIIAEAKDGDSIIYAALDLSATARARNAIPSLKTNPVIGPTRTIGP</sequence>
<evidence type="ECO:0000259" key="2">
    <source>
        <dbReference type="PROSITE" id="PS50263"/>
    </source>
</evidence>
<dbReference type="Gene3D" id="3.60.110.10">
    <property type="entry name" value="Carbon-nitrogen hydrolase"/>
    <property type="match status" value="1"/>
</dbReference>
<dbReference type="EMBL" id="AY744399">
    <property type="protein sequence ID" value="AAV31616.1"/>
    <property type="molecule type" value="Genomic_DNA"/>
</dbReference>
<organism evidence="3">
    <name type="scientific">uncultured alpha proteobacterium EBAC2C11</name>
    <dbReference type="NCBI Taxonomy" id="295349"/>
    <lineage>
        <taxon>Bacteria</taxon>
        <taxon>Pseudomonadati</taxon>
        <taxon>Pseudomonadota</taxon>
        <taxon>Alphaproteobacteria</taxon>
        <taxon>Candidatus Puniceispirillales</taxon>
        <taxon>environmental samples</taxon>
    </lineage>
</organism>
<evidence type="ECO:0000313" key="3">
    <source>
        <dbReference type="EMBL" id="AAV31616.1"/>
    </source>
</evidence>
<dbReference type="PANTHER" id="PTHR23088:SF27">
    <property type="entry name" value="DEAMINATED GLUTATHIONE AMIDASE"/>
    <property type="match status" value="1"/>
</dbReference>
<dbReference type="GO" id="GO:0016811">
    <property type="term" value="F:hydrolase activity, acting on carbon-nitrogen (but not peptide) bonds, in linear amides"/>
    <property type="evidence" value="ECO:0007669"/>
    <property type="project" value="InterPro"/>
</dbReference>
<dbReference type="AlphaFoldDB" id="Q5UF08"/>
<dbReference type="CDD" id="cd07572">
    <property type="entry name" value="nit"/>
    <property type="match status" value="1"/>
</dbReference>
<dbReference type="InterPro" id="IPR003010">
    <property type="entry name" value="C-N_Hydrolase"/>
</dbReference>
<proteinExistence type="predicted"/>
<dbReference type="PROSITE" id="PS50263">
    <property type="entry name" value="CN_HYDROLASE"/>
    <property type="match status" value="1"/>
</dbReference>
<dbReference type="InterPro" id="IPR036526">
    <property type="entry name" value="C-N_Hydrolase_sf"/>
</dbReference>